<name>A0ABW9G7E5_9GAMM</name>
<reference evidence="9 10" key="1">
    <citation type="journal article" date="2013" name="Int. J. Syst. Evol. Microbiol.">
        <title>Celerinatantimonas yamalensis sp. nov., a cold-adapted diazotrophic bacterium from a cold permafrost brine.</title>
        <authorList>
            <person name="Shcherbakova V."/>
            <person name="Chuvilskaya N."/>
            <person name="Rivkina E."/>
            <person name="Demidov N."/>
            <person name="Uchaeva V."/>
            <person name="Suetin S."/>
            <person name="Suzina N."/>
            <person name="Gilichinsky D."/>
        </authorList>
    </citation>
    <scope>NUCLEOTIDE SEQUENCE [LARGE SCALE GENOMIC DNA]</scope>
    <source>
        <strain evidence="9 10">C7</strain>
    </source>
</reference>
<dbReference type="PRINTS" id="PR00783">
    <property type="entry name" value="MINTRINSICP"/>
</dbReference>
<dbReference type="PROSITE" id="PS00221">
    <property type="entry name" value="MIP"/>
    <property type="match status" value="1"/>
</dbReference>
<dbReference type="Pfam" id="PF00230">
    <property type="entry name" value="MIP"/>
    <property type="match status" value="1"/>
</dbReference>
<feature type="transmembrane region" description="Helical" evidence="8">
    <location>
        <begin position="20"/>
        <end position="41"/>
    </location>
</feature>
<accession>A0ABW9G7E5</accession>
<comment type="similarity">
    <text evidence="2 7">Belongs to the MIP/aquaporin (TC 1.A.8) family.</text>
</comment>
<dbReference type="InterPro" id="IPR022357">
    <property type="entry name" value="MIP_CS"/>
</dbReference>
<dbReference type="InterPro" id="IPR018130">
    <property type="entry name" value="Ribosomal_uS2_CS"/>
</dbReference>
<keyword evidence="3 7" id="KW-0813">Transport</keyword>
<dbReference type="PROSITE" id="PS51257">
    <property type="entry name" value="PROKAR_LIPOPROTEIN"/>
    <property type="match status" value="1"/>
</dbReference>
<dbReference type="NCBIfam" id="TIGR00861">
    <property type="entry name" value="MIP"/>
    <property type="match status" value="1"/>
</dbReference>
<evidence type="ECO:0000256" key="4">
    <source>
        <dbReference type="ARBA" id="ARBA00022692"/>
    </source>
</evidence>
<evidence type="ECO:0000313" key="9">
    <source>
        <dbReference type="EMBL" id="MFM2485596.1"/>
    </source>
</evidence>
<evidence type="ECO:0000313" key="10">
    <source>
        <dbReference type="Proteomes" id="UP001629953"/>
    </source>
</evidence>
<keyword evidence="10" id="KW-1185">Reference proteome</keyword>
<feature type="transmembrane region" description="Helical" evidence="8">
    <location>
        <begin position="233"/>
        <end position="254"/>
    </location>
</feature>
<feature type="transmembrane region" description="Helical" evidence="8">
    <location>
        <begin position="180"/>
        <end position="203"/>
    </location>
</feature>
<dbReference type="PROSITE" id="PS00962">
    <property type="entry name" value="RIBOSOMAL_S2_1"/>
    <property type="match status" value="1"/>
</dbReference>
<evidence type="ECO:0000256" key="3">
    <source>
        <dbReference type="ARBA" id="ARBA00022448"/>
    </source>
</evidence>
<evidence type="ECO:0000256" key="6">
    <source>
        <dbReference type="ARBA" id="ARBA00023136"/>
    </source>
</evidence>
<gene>
    <name evidence="9" type="ORF">ABUE30_11080</name>
</gene>
<dbReference type="InterPro" id="IPR050363">
    <property type="entry name" value="MIP/Aquaporin"/>
</dbReference>
<feature type="transmembrane region" description="Helical" evidence="8">
    <location>
        <begin position="89"/>
        <end position="110"/>
    </location>
</feature>
<comment type="subcellular location">
    <subcellularLocation>
        <location evidence="1">Membrane</location>
        <topology evidence="1">Multi-pass membrane protein</topology>
    </subcellularLocation>
</comment>
<keyword evidence="6 8" id="KW-0472">Membrane</keyword>
<dbReference type="CDD" id="cd00333">
    <property type="entry name" value="MIP"/>
    <property type="match status" value="1"/>
</dbReference>
<dbReference type="InterPro" id="IPR000425">
    <property type="entry name" value="MIP"/>
</dbReference>
<keyword evidence="5 8" id="KW-1133">Transmembrane helix</keyword>
<dbReference type="Gene3D" id="1.20.1080.10">
    <property type="entry name" value="Glycerol uptake facilitator protein"/>
    <property type="match status" value="1"/>
</dbReference>
<dbReference type="SUPFAM" id="SSF81338">
    <property type="entry name" value="Aquaporin-like"/>
    <property type="match status" value="1"/>
</dbReference>
<feature type="transmembrane region" description="Helical" evidence="8">
    <location>
        <begin position="48"/>
        <end position="69"/>
    </location>
</feature>
<proteinExistence type="inferred from homology"/>
<dbReference type="InterPro" id="IPR023271">
    <property type="entry name" value="Aquaporin-like"/>
</dbReference>
<dbReference type="Proteomes" id="UP001629953">
    <property type="component" value="Unassembled WGS sequence"/>
</dbReference>
<dbReference type="PANTHER" id="PTHR43829">
    <property type="entry name" value="AQUAPORIN OR AQUAGLYCEROPORIN RELATED"/>
    <property type="match status" value="1"/>
</dbReference>
<evidence type="ECO:0000256" key="2">
    <source>
        <dbReference type="ARBA" id="ARBA00006175"/>
    </source>
</evidence>
<evidence type="ECO:0000256" key="7">
    <source>
        <dbReference type="RuleBase" id="RU000477"/>
    </source>
</evidence>
<dbReference type="EMBL" id="JBEQCT010000004">
    <property type="protein sequence ID" value="MFM2485596.1"/>
    <property type="molecule type" value="Genomic_DNA"/>
</dbReference>
<dbReference type="RefSeq" id="WP_408623835.1">
    <property type="nucleotide sequence ID" value="NZ_JBEQCT010000004.1"/>
</dbReference>
<comment type="caution">
    <text evidence="9">The sequence shown here is derived from an EMBL/GenBank/DDBJ whole genome shotgun (WGS) entry which is preliminary data.</text>
</comment>
<feature type="transmembrane region" description="Helical" evidence="8">
    <location>
        <begin position="147"/>
        <end position="168"/>
    </location>
</feature>
<keyword evidence="4 7" id="KW-0812">Transmembrane</keyword>
<protein>
    <submittedName>
        <fullName evidence="9">MIP/aquaporin family protein</fullName>
    </submittedName>
</protein>
<sequence length="282" mass="29628">MKQTVYPRLFNECVAEVIGTALFMFIGTGCVAALVVAGAHFGQWEISIIWGLAVALAIYAVGGVSGAHINPAVTLALASFMGFEWRKVPFYIIAQFIGSALGAGLTYLLYQPLIQDFESTHHIIRGTVASLQTAGIFTTFANAHISYFHAMGVELAITAILMFGILALGDDNNIGSKGILSGLFIGLLVAIIGASLGPLTGFAMNPARDLAPRIMIDLLGWGNVAMTGGRHMLYAWAPVVGSILGAQLGAGLYIKLISPALLANKAPTPSPEEQLAPTAQNN</sequence>
<evidence type="ECO:0000256" key="8">
    <source>
        <dbReference type="SAM" id="Phobius"/>
    </source>
</evidence>
<evidence type="ECO:0000256" key="1">
    <source>
        <dbReference type="ARBA" id="ARBA00004141"/>
    </source>
</evidence>
<dbReference type="PANTHER" id="PTHR43829:SF9">
    <property type="entry name" value="AQUAPORIN-9"/>
    <property type="match status" value="1"/>
</dbReference>
<evidence type="ECO:0000256" key="5">
    <source>
        <dbReference type="ARBA" id="ARBA00022989"/>
    </source>
</evidence>
<organism evidence="9 10">
    <name type="scientific">Celerinatantimonas yamalensis</name>
    <dbReference type="NCBI Taxonomy" id="559956"/>
    <lineage>
        <taxon>Bacteria</taxon>
        <taxon>Pseudomonadati</taxon>
        <taxon>Pseudomonadota</taxon>
        <taxon>Gammaproteobacteria</taxon>
        <taxon>Celerinatantimonadaceae</taxon>
        <taxon>Celerinatantimonas</taxon>
    </lineage>
</organism>